<organism evidence="1 2">
    <name type="scientific">Camellia lanceoleosa</name>
    <dbReference type="NCBI Taxonomy" id="1840588"/>
    <lineage>
        <taxon>Eukaryota</taxon>
        <taxon>Viridiplantae</taxon>
        <taxon>Streptophyta</taxon>
        <taxon>Embryophyta</taxon>
        <taxon>Tracheophyta</taxon>
        <taxon>Spermatophyta</taxon>
        <taxon>Magnoliopsida</taxon>
        <taxon>eudicotyledons</taxon>
        <taxon>Gunneridae</taxon>
        <taxon>Pentapetalae</taxon>
        <taxon>asterids</taxon>
        <taxon>Ericales</taxon>
        <taxon>Theaceae</taxon>
        <taxon>Camellia</taxon>
    </lineage>
</organism>
<comment type="caution">
    <text evidence="1">The sequence shown here is derived from an EMBL/GenBank/DDBJ whole genome shotgun (WGS) entry which is preliminary data.</text>
</comment>
<evidence type="ECO:0000313" key="2">
    <source>
        <dbReference type="Proteomes" id="UP001060215"/>
    </source>
</evidence>
<dbReference type="Proteomes" id="UP001060215">
    <property type="component" value="Chromosome 10"/>
</dbReference>
<sequence>MDLEMKSSIFVSSSAMNFDYHALEGYDLVLYSDFSLVDVMEDTDNDNYFAPAANNFSATRCKLTYLPELEHYRNRGIIEAKTPALQQSLMATHIPINSCRGRCWMS</sequence>
<accession>A0ACC0G924</accession>
<proteinExistence type="predicted"/>
<dbReference type="EMBL" id="CM045767">
    <property type="protein sequence ID" value="KAI7997618.1"/>
    <property type="molecule type" value="Genomic_DNA"/>
</dbReference>
<reference evidence="1 2" key="1">
    <citation type="journal article" date="2022" name="Plant J.">
        <title>Chromosome-level genome of Camellia lanceoleosa provides a valuable resource for understanding genome evolution and self-incompatibility.</title>
        <authorList>
            <person name="Gong W."/>
            <person name="Xiao S."/>
            <person name="Wang L."/>
            <person name="Liao Z."/>
            <person name="Chang Y."/>
            <person name="Mo W."/>
            <person name="Hu G."/>
            <person name="Li W."/>
            <person name="Zhao G."/>
            <person name="Zhu H."/>
            <person name="Hu X."/>
            <person name="Ji K."/>
            <person name="Xiang X."/>
            <person name="Song Q."/>
            <person name="Yuan D."/>
            <person name="Jin S."/>
            <person name="Zhang L."/>
        </authorList>
    </citation>
    <scope>NUCLEOTIDE SEQUENCE [LARGE SCALE GENOMIC DNA]</scope>
    <source>
        <strain evidence="1">SQ_2022a</strain>
    </source>
</reference>
<gene>
    <name evidence="1" type="ORF">LOK49_LG10G00298</name>
</gene>
<keyword evidence="2" id="KW-1185">Reference proteome</keyword>
<evidence type="ECO:0000313" key="1">
    <source>
        <dbReference type="EMBL" id="KAI7997618.1"/>
    </source>
</evidence>
<protein>
    <submittedName>
        <fullName evidence="1">Uncharacterized protein</fullName>
    </submittedName>
</protein>
<name>A0ACC0G924_9ERIC</name>